<comment type="function">
    <text evidence="1 10">Controls the rotational direction of flagella during chemotaxis.</text>
</comment>
<dbReference type="Proteomes" id="UP000198897">
    <property type="component" value="Unassembled WGS sequence"/>
</dbReference>
<reference evidence="12" key="1">
    <citation type="submission" date="2016-10" db="EMBL/GenBank/DDBJ databases">
        <authorList>
            <person name="Varghese N."/>
            <person name="Submissions S."/>
        </authorList>
    </citation>
    <scope>NUCLEOTIDE SEQUENCE [LARGE SCALE GENOMIC DNA]</scope>
    <source>
        <strain evidence="12">FP5</strain>
    </source>
</reference>
<accession>A0A1I2L093</accession>
<keyword evidence="11" id="KW-0282">Flagellum</keyword>
<dbReference type="GO" id="GO:0071973">
    <property type="term" value="P:bacterial-type flagellum-dependent cell motility"/>
    <property type="evidence" value="ECO:0007669"/>
    <property type="project" value="InterPro"/>
</dbReference>
<dbReference type="AlphaFoldDB" id="A0A1I2L093"/>
<evidence type="ECO:0000256" key="9">
    <source>
        <dbReference type="ARBA" id="ARBA00023136"/>
    </source>
</evidence>
<comment type="similarity">
    <text evidence="3 10">Belongs to the FliL family.</text>
</comment>
<keyword evidence="6 10" id="KW-0812">Transmembrane</keyword>
<evidence type="ECO:0000256" key="7">
    <source>
        <dbReference type="ARBA" id="ARBA00022779"/>
    </source>
</evidence>
<keyword evidence="11" id="KW-0969">Cilium</keyword>
<keyword evidence="4 10" id="KW-1003">Cell membrane</keyword>
<evidence type="ECO:0000256" key="5">
    <source>
        <dbReference type="ARBA" id="ARBA00022500"/>
    </source>
</evidence>
<comment type="subcellular location">
    <subcellularLocation>
        <location evidence="2">Cell membrane</location>
        <topology evidence="2">Single-pass membrane protein</topology>
    </subcellularLocation>
</comment>
<evidence type="ECO:0000256" key="1">
    <source>
        <dbReference type="ARBA" id="ARBA00002254"/>
    </source>
</evidence>
<keyword evidence="9 10" id="KW-0472">Membrane</keyword>
<keyword evidence="12" id="KW-1185">Reference proteome</keyword>
<evidence type="ECO:0000256" key="6">
    <source>
        <dbReference type="ARBA" id="ARBA00022692"/>
    </source>
</evidence>
<dbReference type="EMBL" id="FOOG01000006">
    <property type="protein sequence ID" value="SFF70576.1"/>
    <property type="molecule type" value="Genomic_DNA"/>
</dbReference>
<dbReference type="GO" id="GO:0005886">
    <property type="term" value="C:plasma membrane"/>
    <property type="evidence" value="ECO:0007669"/>
    <property type="project" value="UniProtKB-SubCell"/>
</dbReference>
<dbReference type="Pfam" id="PF03748">
    <property type="entry name" value="FliL"/>
    <property type="match status" value="1"/>
</dbReference>
<protein>
    <recommendedName>
        <fullName evidence="10">Flagellar protein FliL</fullName>
    </recommendedName>
</protein>
<keyword evidence="5 10" id="KW-0145">Chemotaxis</keyword>
<evidence type="ECO:0000256" key="2">
    <source>
        <dbReference type="ARBA" id="ARBA00004162"/>
    </source>
</evidence>
<dbReference type="RefSeq" id="WP_089750906.1">
    <property type="nucleotide sequence ID" value="NZ_FOOG01000006.1"/>
</dbReference>
<evidence type="ECO:0000313" key="11">
    <source>
        <dbReference type="EMBL" id="SFF70576.1"/>
    </source>
</evidence>
<dbReference type="NCBIfam" id="NF005826">
    <property type="entry name" value="PRK07718.1"/>
    <property type="match status" value="1"/>
</dbReference>
<evidence type="ECO:0000313" key="12">
    <source>
        <dbReference type="Proteomes" id="UP000198897"/>
    </source>
</evidence>
<keyword evidence="8 10" id="KW-1133">Transmembrane helix</keyword>
<sequence length="142" mass="15971">MTIKNRVFKTMIIILSALTLLGAAALIIVINLNGTDEVSGKRSIDEIRESSMLTEDITTDLKNGDFVRIRFRVVTDSKKSLEELQKRDFQMQNILIKELAVMDSESFQSGLGDLEDQLKTKLNEVMSQGTVTDVYTVDKVLQ</sequence>
<gene>
    <name evidence="11" type="ORF">SAMN05216353_10658</name>
</gene>
<evidence type="ECO:0000256" key="10">
    <source>
        <dbReference type="RuleBase" id="RU364125"/>
    </source>
</evidence>
<name>A0A1I2L093_9BACI</name>
<feature type="transmembrane region" description="Helical" evidence="10">
    <location>
        <begin position="12"/>
        <end position="32"/>
    </location>
</feature>
<keyword evidence="7 10" id="KW-0283">Flagellar rotation</keyword>
<evidence type="ECO:0000256" key="4">
    <source>
        <dbReference type="ARBA" id="ARBA00022475"/>
    </source>
</evidence>
<dbReference type="GO" id="GO:0006935">
    <property type="term" value="P:chemotaxis"/>
    <property type="evidence" value="ECO:0007669"/>
    <property type="project" value="UniProtKB-KW"/>
</dbReference>
<dbReference type="InterPro" id="IPR005503">
    <property type="entry name" value="FliL"/>
</dbReference>
<evidence type="ECO:0000256" key="3">
    <source>
        <dbReference type="ARBA" id="ARBA00008281"/>
    </source>
</evidence>
<keyword evidence="11" id="KW-0966">Cell projection</keyword>
<evidence type="ECO:0000256" key="8">
    <source>
        <dbReference type="ARBA" id="ARBA00022989"/>
    </source>
</evidence>
<organism evidence="11 12">
    <name type="scientific">Halobacillus alkaliphilus</name>
    <dbReference type="NCBI Taxonomy" id="396056"/>
    <lineage>
        <taxon>Bacteria</taxon>
        <taxon>Bacillati</taxon>
        <taxon>Bacillota</taxon>
        <taxon>Bacilli</taxon>
        <taxon>Bacillales</taxon>
        <taxon>Bacillaceae</taxon>
        <taxon>Halobacillus</taxon>
    </lineage>
</organism>
<proteinExistence type="inferred from homology"/>
<dbReference type="OrthoDB" id="2381796at2"/>
<dbReference type="GO" id="GO:0009425">
    <property type="term" value="C:bacterial-type flagellum basal body"/>
    <property type="evidence" value="ECO:0007669"/>
    <property type="project" value="InterPro"/>
</dbReference>